<evidence type="ECO:0000313" key="1">
    <source>
        <dbReference type="EMBL" id="KAK1936530.1"/>
    </source>
</evidence>
<sequence length="60" mass="6851">MGTYSKTYHMISFPKATMSSSMIELKFKDPKNLIKALKLKKRLLKLKEATITPALKKVLP</sequence>
<dbReference type="AlphaFoldDB" id="A0AAD9LHG4"/>
<comment type="caution">
    <text evidence="1">The sequence shown here is derived from an EMBL/GenBank/DDBJ whole genome shotgun (WGS) entry which is preliminary data.</text>
</comment>
<organism evidence="1 2">
    <name type="scientific">Babesia divergens</name>
    <dbReference type="NCBI Taxonomy" id="32595"/>
    <lineage>
        <taxon>Eukaryota</taxon>
        <taxon>Sar</taxon>
        <taxon>Alveolata</taxon>
        <taxon>Apicomplexa</taxon>
        <taxon>Aconoidasida</taxon>
        <taxon>Piroplasmida</taxon>
        <taxon>Babesiidae</taxon>
        <taxon>Babesia</taxon>
    </lineage>
</organism>
<dbReference type="Proteomes" id="UP001195914">
    <property type="component" value="Unassembled WGS sequence"/>
</dbReference>
<keyword evidence="2" id="KW-1185">Reference proteome</keyword>
<dbReference type="EMBL" id="JAHBMH010000044">
    <property type="protein sequence ID" value="KAK1936530.1"/>
    <property type="molecule type" value="Genomic_DNA"/>
</dbReference>
<reference evidence="1" key="1">
    <citation type="journal article" date="2014" name="Nucleic Acids Res.">
        <title>The evolutionary dynamics of variant antigen genes in Babesia reveal a history of genomic innovation underlying host-parasite interaction.</title>
        <authorList>
            <person name="Jackson A.P."/>
            <person name="Otto T.D."/>
            <person name="Darby A."/>
            <person name="Ramaprasad A."/>
            <person name="Xia D."/>
            <person name="Echaide I.E."/>
            <person name="Farber M."/>
            <person name="Gahlot S."/>
            <person name="Gamble J."/>
            <person name="Gupta D."/>
            <person name="Gupta Y."/>
            <person name="Jackson L."/>
            <person name="Malandrin L."/>
            <person name="Malas T.B."/>
            <person name="Moussa E."/>
            <person name="Nair M."/>
            <person name="Reid A.J."/>
            <person name="Sanders M."/>
            <person name="Sharma J."/>
            <person name="Tracey A."/>
            <person name="Quail M.A."/>
            <person name="Weir W."/>
            <person name="Wastling J.M."/>
            <person name="Hall N."/>
            <person name="Willadsen P."/>
            <person name="Lingelbach K."/>
            <person name="Shiels B."/>
            <person name="Tait A."/>
            <person name="Berriman M."/>
            <person name="Allred D.R."/>
            <person name="Pain A."/>
        </authorList>
    </citation>
    <scope>NUCLEOTIDE SEQUENCE</scope>
    <source>
        <strain evidence="1">1802A</strain>
    </source>
</reference>
<accession>A0AAD9LHG4</accession>
<reference evidence="1" key="2">
    <citation type="submission" date="2021-05" db="EMBL/GenBank/DDBJ databases">
        <authorList>
            <person name="Pain A."/>
        </authorList>
    </citation>
    <scope>NUCLEOTIDE SEQUENCE</scope>
    <source>
        <strain evidence="1">1802A</strain>
    </source>
</reference>
<name>A0AAD9LHG4_BABDI</name>
<proteinExistence type="predicted"/>
<evidence type="ECO:0000313" key="2">
    <source>
        <dbReference type="Proteomes" id="UP001195914"/>
    </source>
</evidence>
<protein>
    <submittedName>
        <fullName evidence="1">Uncharacterized protein</fullName>
    </submittedName>
</protein>
<gene>
    <name evidence="1" type="ORF">X943_004051</name>
</gene>